<proteinExistence type="predicted"/>
<sequence>MRLHHYQNLMDQVISQLSATHIELHRARDLIEDPVWEIQRLRMKVTIAYAYLAYKICTLNPTYLIIMQCPMWLPAESSGTKSDARSTFVTQKDLKSNSTSPWHENTVSAPMRLERPKARTRQNARYFDWKDEVNESLGWLTSLGTDMKDRLDFHIDLATVMSGKMNELEQDIMKNHDRTTATMRDARIARIQSRVAITVALVVSLASIFIQLYR</sequence>
<accession>A0ACB9AUV7</accession>
<evidence type="ECO:0000313" key="1">
    <source>
        <dbReference type="EMBL" id="KAI3712210.1"/>
    </source>
</evidence>
<organism evidence="1 2">
    <name type="scientific">Smallanthus sonchifolius</name>
    <dbReference type="NCBI Taxonomy" id="185202"/>
    <lineage>
        <taxon>Eukaryota</taxon>
        <taxon>Viridiplantae</taxon>
        <taxon>Streptophyta</taxon>
        <taxon>Embryophyta</taxon>
        <taxon>Tracheophyta</taxon>
        <taxon>Spermatophyta</taxon>
        <taxon>Magnoliopsida</taxon>
        <taxon>eudicotyledons</taxon>
        <taxon>Gunneridae</taxon>
        <taxon>Pentapetalae</taxon>
        <taxon>asterids</taxon>
        <taxon>campanulids</taxon>
        <taxon>Asterales</taxon>
        <taxon>Asteraceae</taxon>
        <taxon>Asteroideae</taxon>
        <taxon>Heliantheae alliance</taxon>
        <taxon>Millerieae</taxon>
        <taxon>Smallanthus</taxon>
    </lineage>
</organism>
<reference evidence="1 2" key="2">
    <citation type="journal article" date="2022" name="Mol. Ecol. Resour.">
        <title>The genomes of chicory, endive, great burdock and yacon provide insights into Asteraceae paleo-polyploidization history and plant inulin production.</title>
        <authorList>
            <person name="Fan W."/>
            <person name="Wang S."/>
            <person name="Wang H."/>
            <person name="Wang A."/>
            <person name="Jiang F."/>
            <person name="Liu H."/>
            <person name="Zhao H."/>
            <person name="Xu D."/>
            <person name="Zhang Y."/>
        </authorList>
    </citation>
    <scope>NUCLEOTIDE SEQUENCE [LARGE SCALE GENOMIC DNA]</scope>
    <source>
        <strain evidence="2">cv. Yunnan</strain>
        <tissue evidence="1">Leaves</tissue>
    </source>
</reference>
<gene>
    <name evidence="1" type="ORF">L1987_70761</name>
</gene>
<name>A0ACB9AUV7_9ASTR</name>
<dbReference type="EMBL" id="CM042041">
    <property type="protein sequence ID" value="KAI3712210.1"/>
    <property type="molecule type" value="Genomic_DNA"/>
</dbReference>
<keyword evidence="2" id="KW-1185">Reference proteome</keyword>
<dbReference type="Proteomes" id="UP001056120">
    <property type="component" value="Linkage Group LG24"/>
</dbReference>
<reference evidence="2" key="1">
    <citation type="journal article" date="2022" name="Mol. Ecol. Resour.">
        <title>The genomes of chicory, endive, great burdock and yacon provide insights into Asteraceae palaeo-polyploidization history and plant inulin production.</title>
        <authorList>
            <person name="Fan W."/>
            <person name="Wang S."/>
            <person name="Wang H."/>
            <person name="Wang A."/>
            <person name="Jiang F."/>
            <person name="Liu H."/>
            <person name="Zhao H."/>
            <person name="Xu D."/>
            <person name="Zhang Y."/>
        </authorList>
    </citation>
    <scope>NUCLEOTIDE SEQUENCE [LARGE SCALE GENOMIC DNA]</scope>
    <source>
        <strain evidence="2">cv. Yunnan</strain>
    </source>
</reference>
<comment type="caution">
    <text evidence="1">The sequence shown here is derived from an EMBL/GenBank/DDBJ whole genome shotgun (WGS) entry which is preliminary data.</text>
</comment>
<evidence type="ECO:0000313" key="2">
    <source>
        <dbReference type="Proteomes" id="UP001056120"/>
    </source>
</evidence>
<protein>
    <submittedName>
        <fullName evidence="1">Uncharacterized protein</fullName>
    </submittedName>
</protein>